<dbReference type="Gene3D" id="3.30.200.20">
    <property type="entry name" value="Phosphorylase Kinase, domain 1"/>
    <property type="match status" value="1"/>
</dbReference>
<dbReference type="InterPro" id="IPR002575">
    <property type="entry name" value="Aminoglycoside_PTrfase"/>
</dbReference>
<evidence type="ECO:0000313" key="4">
    <source>
        <dbReference type="Proteomes" id="UP001154252"/>
    </source>
</evidence>
<name>A0A9W4KPC8_9EURO</name>
<dbReference type="Proteomes" id="UP001154252">
    <property type="component" value="Unassembled WGS sequence"/>
</dbReference>
<evidence type="ECO:0000256" key="1">
    <source>
        <dbReference type="SAM" id="Coils"/>
    </source>
</evidence>
<dbReference type="AlphaFoldDB" id="A0A9W4KPC8"/>
<sequence length="539" mass="61633">MRRFSRIFSLYSKSLPRRMSFMSGKPDLEYTSGRFLFNEELRRAERRIQFDVDALARAVCHSVGRHLNGVASITKLAEGGFNRVLQVTFNDGYAVLARLPYETTVPKHHAVASEAATLALLHAYGVPVPKVLAYSPDQTNAVGTEYILLERLEGTPLSDQWFSMDTKTRVKVMRQIVDIERRFMSIHFPASGSLYHRRDLDGSQHFIPVSDASSLARLHSMNGGNTFSACFEAPAKREIEFCERFGKPRLHVERYLREIHQFQDLSPIPYQDLLTNYLKLAPYLDVPSGHRMSRPTLRHPDFSPNNILVNTSNDVVGIIDWQHAVILPLCLCAGIPNHFQNWGDPLSETLSKPEVKLPDNFDQVSLEEQGAIQETMRRRIVHFYYAALTMKSLPDHFDAIRTENCMLRAKLFHHAQAPWEGDSVSLKYAMLQVLKNWPMSLDEGAQTRSVECPIHFSEQEVQECSEDHRQEQEKLQELGEMRDLTGTDALGWVSDEYELERGRSIIQTIKDGLMEHSSTEMEKTAVLSHFPFDDHEENA</sequence>
<proteinExistence type="predicted"/>
<dbReference type="InterPro" id="IPR011009">
    <property type="entry name" value="Kinase-like_dom_sf"/>
</dbReference>
<dbReference type="OrthoDB" id="10003767at2759"/>
<dbReference type="PANTHER" id="PTHR36091">
    <property type="entry name" value="ALTERED INHERITANCE OF MITOCHONDRIA PROTEIN 9, MITOCHONDRIAL"/>
    <property type="match status" value="1"/>
</dbReference>
<dbReference type="EMBL" id="CAJVRC010000903">
    <property type="protein sequence ID" value="CAG8909690.1"/>
    <property type="molecule type" value="Genomic_DNA"/>
</dbReference>
<keyword evidence="4" id="KW-1185">Reference proteome</keyword>
<gene>
    <name evidence="3" type="ORF">PEGY_LOCUS10486</name>
</gene>
<feature type="coiled-coil region" evidence="1">
    <location>
        <begin position="454"/>
        <end position="481"/>
    </location>
</feature>
<feature type="domain" description="Aminoglycoside phosphotransferase" evidence="2">
    <location>
        <begin position="73"/>
        <end position="326"/>
    </location>
</feature>
<protein>
    <recommendedName>
        <fullName evidence="2">Aminoglycoside phosphotransferase domain-containing protein</fullName>
    </recommendedName>
</protein>
<dbReference type="InterPro" id="IPR051035">
    <property type="entry name" value="Mito_inheritance_9"/>
</dbReference>
<dbReference type="SUPFAM" id="SSF56112">
    <property type="entry name" value="Protein kinase-like (PK-like)"/>
    <property type="match status" value="1"/>
</dbReference>
<evidence type="ECO:0000259" key="2">
    <source>
        <dbReference type="Pfam" id="PF01636"/>
    </source>
</evidence>
<reference evidence="3" key="1">
    <citation type="submission" date="2021-07" db="EMBL/GenBank/DDBJ databases">
        <authorList>
            <person name="Branca A.L. A."/>
        </authorList>
    </citation>
    <scope>NUCLEOTIDE SEQUENCE</scope>
</reference>
<evidence type="ECO:0000313" key="3">
    <source>
        <dbReference type="EMBL" id="CAG8909690.1"/>
    </source>
</evidence>
<dbReference type="Gene3D" id="3.90.1200.10">
    <property type="match status" value="1"/>
</dbReference>
<dbReference type="PANTHER" id="PTHR36091:SF2">
    <property type="entry name" value="AMINOGLYCOSIDE PHOSPHOTRANSFERASE DOMAIN-CONTAINING PROTEIN"/>
    <property type="match status" value="1"/>
</dbReference>
<organism evidence="3 4">
    <name type="scientific">Penicillium egyptiacum</name>
    <dbReference type="NCBI Taxonomy" id="1303716"/>
    <lineage>
        <taxon>Eukaryota</taxon>
        <taxon>Fungi</taxon>
        <taxon>Dikarya</taxon>
        <taxon>Ascomycota</taxon>
        <taxon>Pezizomycotina</taxon>
        <taxon>Eurotiomycetes</taxon>
        <taxon>Eurotiomycetidae</taxon>
        <taxon>Eurotiales</taxon>
        <taxon>Aspergillaceae</taxon>
        <taxon>Penicillium</taxon>
    </lineage>
</organism>
<comment type="caution">
    <text evidence="3">The sequence shown here is derived from an EMBL/GenBank/DDBJ whole genome shotgun (WGS) entry which is preliminary data.</text>
</comment>
<dbReference type="Pfam" id="PF01636">
    <property type="entry name" value="APH"/>
    <property type="match status" value="1"/>
</dbReference>
<accession>A0A9W4KPC8</accession>
<dbReference type="GO" id="GO:0005739">
    <property type="term" value="C:mitochondrion"/>
    <property type="evidence" value="ECO:0007669"/>
    <property type="project" value="TreeGrafter"/>
</dbReference>
<keyword evidence="1" id="KW-0175">Coiled coil</keyword>